<accession>M8BNE1</accession>
<organism evidence="15">
    <name type="scientific">Aegilops tauschii</name>
    <name type="common">Tausch's goatgrass</name>
    <name type="synonym">Aegilops squarrosa</name>
    <dbReference type="NCBI Taxonomy" id="37682"/>
    <lineage>
        <taxon>Eukaryota</taxon>
        <taxon>Viridiplantae</taxon>
        <taxon>Streptophyta</taxon>
        <taxon>Embryophyta</taxon>
        <taxon>Tracheophyta</taxon>
        <taxon>Spermatophyta</taxon>
        <taxon>Magnoliopsida</taxon>
        <taxon>Liliopsida</taxon>
        <taxon>Poales</taxon>
        <taxon>Poaceae</taxon>
        <taxon>BOP clade</taxon>
        <taxon>Pooideae</taxon>
        <taxon>Triticodae</taxon>
        <taxon>Triticeae</taxon>
        <taxon>Triticinae</taxon>
        <taxon>Aegilops</taxon>
    </lineage>
</organism>
<keyword evidence="10" id="KW-1133">Transmembrane helix</keyword>
<evidence type="ECO:0000256" key="12">
    <source>
        <dbReference type="ARBA" id="ARBA00047899"/>
    </source>
</evidence>
<comment type="catalytic activity">
    <reaction evidence="12">
        <text>L-threonyl-[protein] + ATP = O-phospho-L-threonyl-[protein] + ADP + H(+)</text>
        <dbReference type="Rhea" id="RHEA:46608"/>
        <dbReference type="Rhea" id="RHEA-COMP:11060"/>
        <dbReference type="Rhea" id="RHEA-COMP:11605"/>
        <dbReference type="ChEBI" id="CHEBI:15378"/>
        <dbReference type="ChEBI" id="CHEBI:30013"/>
        <dbReference type="ChEBI" id="CHEBI:30616"/>
        <dbReference type="ChEBI" id="CHEBI:61977"/>
        <dbReference type="ChEBI" id="CHEBI:456216"/>
        <dbReference type="EC" id="2.7.11.1"/>
    </reaction>
</comment>
<dbReference type="GO" id="GO:0005524">
    <property type="term" value="F:ATP binding"/>
    <property type="evidence" value="ECO:0007669"/>
    <property type="project" value="UniProtKB-KW"/>
</dbReference>
<dbReference type="AlphaFoldDB" id="M8BNE1"/>
<evidence type="ECO:0000256" key="10">
    <source>
        <dbReference type="ARBA" id="ARBA00022989"/>
    </source>
</evidence>
<dbReference type="InterPro" id="IPR011009">
    <property type="entry name" value="Kinase-like_dom_sf"/>
</dbReference>
<name>M8BNE1_AEGTA</name>
<comment type="catalytic activity">
    <reaction evidence="13">
        <text>L-seryl-[protein] + ATP = O-phospho-L-seryl-[protein] + ADP + H(+)</text>
        <dbReference type="Rhea" id="RHEA:17989"/>
        <dbReference type="Rhea" id="RHEA-COMP:9863"/>
        <dbReference type="Rhea" id="RHEA-COMP:11604"/>
        <dbReference type="ChEBI" id="CHEBI:15378"/>
        <dbReference type="ChEBI" id="CHEBI:29999"/>
        <dbReference type="ChEBI" id="CHEBI:30616"/>
        <dbReference type="ChEBI" id="CHEBI:83421"/>
        <dbReference type="ChEBI" id="CHEBI:456216"/>
        <dbReference type="EC" id="2.7.11.1"/>
    </reaction>
</comment>
<reference evidence="15" key="1">
    <citation type="submission" date="2015-06" db="UniProtKB">
        <authorList>
            <consortium name="EnsemblPlants"/>
        </authorList>
    </citation>
    <scope>IDENTIFICATION</scope>
</reference>
<dbReference type="Pfam" id="PF00069">
    <property type="entry name" value="Pkinase"/>
    <property type="match status" value="1"/>
</dbReference>
<evidence type="ECO:0000256" key="1">
    <source>
        <dbReference type="ARBA" id="ARBA00004167"/>
    </source>
</evidence>
<evidence type="ECO:0000256" key="9">
    <source>
        <dbReference type="ARBA" id="ARBA00022840"/>
    </source>
</evidence>
<proteinExistence type="predicted"/>
<feature type="domain" description="Protein kinase" evidence="14">
    <location>
        <begin position="1"/>
        <end position="188"/>
    </location>
</feature>
<evidence type="ECO:0000256" key="13">
    <source>
        <dbReference type="ARBA" id="ARBA00048679"/>
    </source>
</evidence>
<evidence type="ECO:0000256" key="7">
    <source>
        <dbReference type="ARBA" id="ARBA00022741"/>
    </source>
</evidence>
<keyword evidence="7" id="KW-0547">Nucleotide-binding</keyword>
<keyword evidence="6" id="KW-0812">Transmembrane</keyword>
<dbReference type="PANTHER" id="PTHR47989">
    <property type="entry name" value="OS01G0750732 PROTEIN"/>
    <property type="match status" value="1"/>
</dbReference>
<protein>
    <recommendedName>
        <fullName evidence="2">non-specific serine/threonine protein kinase</fullName>
        <ecNumber evidence="2">2.7.11.1</ecNumber>
    </recommendedName>
</protein>
<evidence type="ECO:0000259" key="14">
    <source>
        <dbReference type="PROSITE" id="PS50011"/>
    </source>
</evidence>
<keyword evidence="8" id="KW-0418">Kinase</keyword>
<dbReference type="EnsemblPlants" id="EMT26525">
    <property type="protein sequence ID" value="EMT26525"/>
    <property type="gene ID" value="F775_09110"/>
</dbReference>
<keyword evidence="3" id="KW-0723">Serine/threonine-protein kinase</keyword>
<dbReference type="GO" id="GO:0004674">
    <property type="term" value="F:protein serine/threonine kinase activity"/>
    <property type="evidence" value="ECO:0007669"/>
    <property type="project" value="UniProtKB-KW"/>
</dbReference>
<evidence type="ECO:0000256" key="11">
    <source>
        <dbReference type="ARBA" id="ARBA00023136"/>
    </source>
</evidence>
<dbReference type="PROSITE" id="PS50011">
    <property type="entry name" value="PROTEIN_KINASE_DOM"/>
    <property type="match status" value="1"/>
</dbReference>
<dbReference type="PROSITE" id="PS00108">
    <property type="entry name" value="PROTEIN_KINASE_ST"/>
    <property type="match status" value="1"/>
</dbReference>
<keyword evidence="9" id="KW-0067">ATP-binding</keyword>
<dbReference type="FunFam" id="1.10.510.10:FF:000035">
    <property type="entry name" value="Putative receptor-like serine/threonine-protein kinase"/>
    <property type="match status" value="1"/>
</dbReference>
<dbReference type="GO" id="GO:0016020">
    <property type="term" value="C:membrane"/>
    <property type="evidence" value="ECO:0007669"/>
    <property type="project" value="UniProtKB-SubCell"/>
</dbReference>
<evidence type="ECO:0000256" key="3">
    <source>
        <dbReference type="ARBA" id="ARBA00022527"/>
    </source>
</evidence>
<evidence type="ECO:0000256" key="4">
    <source>
        <dbReference type="ARBA" id="ARBA00022553"/>
    </source>
</evidence>
<keyword evidence="4" id="KW-0597">Phosphoprotein</keyword>
<sequence>MDWPTRVKIAAGSARGLAYLHEDCHPRIIHRDIKSSNILLDDNFEAQVADFGLARLAENDVTHVSTRVMGTFGYLAPEYASTGKLTEKSDVFSFGVVLLELITGRKPVDSSRPLGDESLVEWVVRILDSLTLNDVDLTNGVQPGKSQMFNAANTADIRQFQRMAFGSQDFSSSEYTQSKASLSGRRDL</sequence>
<dbReference type="PANTHER" id="PTHR47989:SF47">
    <property type="entry name" value="SERINE_THREONINE-PROTEIN KINASE PBL28-RELATED"/>
    <property type="match status" value="1"/>
</dbReference>
<keyword evidence="11" id="KW-0472">Membrane</keyword>
<comment type="subcellular location">
    <subcellularLocation>
        <location evidence="1">Membrane</location>
        <topology evidence="1">Single-pass membrane protein</topology>
    </subcellularLocation>
</comment>
<keyword evidence="5" id="KW-0808">Transferase</keyword>
<evidence type="ECO:0000313" key="15">
    <source>
        <dbReference type="EnsemblPlants" id="EMT26525"/>
    </source>
</evidence>
<evidence type="ECO:0000256" key="5">
    <source>
        <dbReference type="ARBA" id="ARBA00022679"/>
    </source>
</evidence>
<dbReference type="EC" id="2.7.11.1" evidence="2"/>
<dbReference type="InterPro" id="IPR000719">
    <property type="entry name" value="Prot_kinase_dom"/>
</dbReference>
<dbReference type="InterPro" id="IPR008271">
    <property type="entry name" value="Ser/Thr_kinase_AS"/>
</dbReference>
<dbReference type="Gene3D" id="1.10.510.10">
    <property type="entry name" value="Transferase(Phosphotransferase) domain 1"/>
    <property type="match status" value="1"/>
</dbReference>
<dbReference type="SMART" id="SM00220">
    <property type="entry name" value="S_TKc"/>
    <property type="match status" value="1"/>
</dbReference>
<evidence type="ECO:0000256" key="6">
    <source>
        <dbReference type="ARBA" id="ARBA00022692"/>
    </source>
</evidence>
<evidence type="ECO:0000256" key="8">
    <source>
        <dbReference type="ARBA" id="ARBA00022777"/>
    </source>
</evidence>
<dbReference type="SUPFAM" id="SSF56112">
    <property type="entry name" value="Protein kinase-like (PK-like)"/>
    <property type="match status" value="1"/>
</dbReference>
<evidence type="ECO:0000256" key="2">
    <source>
        <dbReference type="ARBA" id="ARBA00012513"/>
    </source>
</evidence>